<feature type="region of interest" description="Disordered" evidence="21">
    <location>
        <begin position="1539"/>
        <end position="1559"/>
    </location>
</feature>
<evidence type="ECO:0000256" key="20">
    <source>
        <dbReference type="ARBA" id="ARBA00084020"/>
    </source>
</evidence>
<proteinExistence type="predicted"/>
<dbReference type="SUPFAM" id="SSF55048">
    <property type="entry name" value="Probable ACP-binding domain of malonyl-CoA ACP transacylase"/>
    <property type="match status" value="1"/>
</dbReference>
<dbReference type="GO" id="GO:0034081">
    <property type="term" value="C:polyketide synthase complex"/>
    <property type="evidence" value="ECO:0007669"/>
    <property type="project" value="UniProtKB-ARBA"/>
</dbReference>
<feature type="compositionally biased region" description="Basic residues" evidence="21">
    <location>
        <begin position="1546"/>
        <end position="1559"/>
    </location>
</feature>
<dbReference type="InterPro" id="IPR020806">
    <property type="entry name" value="PKS_PP-bd"/>
</dbReference>
<keyword evidence="4" id="KW-0597">Phosphoprotein</keyword>
<dbReference type="Pfam" id="PF08659">
    <property type="entry name" value="KR"/>
    <property type="match status" value="1"/>
</dbReference>
<evidence type="ECO:0000256" key="13">
    <source>
        <dbReference type="ARBA" id="ARBA00052119"/>
    </source>
</evidence>
<dbReference type="InterPro" id="IPR016039">
    <property type="entry name" value="Thiolase-like"/>
</dbReference>
<evidence type="ECO:0000256" key="4">
    <source>
        <dbReference type="ARBA" id="ARBA00022553"/>
    </source>
</evidence>
<dbReference type="FunFam" id="3.40.47.10:FF:000042">
    <property type="entry name" value="Polyketide synthase Pks13"/>
    <property type="match status" value="1"/>
</dbReference>
<evidence type="ECO:0000256" key="12">
    <source>
        <dbReference type="ARBA" id="ARBA00051971"/>
    </source>
</evidence>
<dbReference type="SMART" id="SM00827">
    <property type="entry name" value="PKS_AT"/>
    <property type="match status" value="1"/>
</dbReference>
<dbReference type="InterPro" id="IPR016036">
    <property type="entry name" value="Malonyl_transacylase_ACP-bd"/>
</dbReference>
<evidence type="ECO:0000313" key="24">
    <source>
        <dbReference type="EMBL" id="QMS92040.1"/>
    </source>
</evidence>
<dbReference type="FunFam" id="1.10.1200.10:FF:000005">
    <property type="entry name" value="Nonribosomal peptide synthetase 1"/>
    <property type="match status" value="1"/>
</dbReference>
<dbReference type="GO" id="GO:0004312">
    <property type="term" value="F:fatty acid synthase activity"/>
    <property type="evidence" value="ECO:0007669"/>
    <property type="project" value="TreeGrafter"/>
</dbReference>
<evidence type="ECO:0000256" key="5">
    <source>
        <dbReference type="ARBA" id="ARBA00022679"/>
    </source>
</evidence>
<keyword evidence="24" id="KW-0012">Acyltransferase</keyword>
<dbReference type="SMART" id="SM00822">
    <property type="entry name" value="PKS_KR"/>
    <property type="match status" value="1"/>
</dbReference>
<dbReference type="GO" id="GO:0031177">
    <property type="term" value="F:phosphopantetheine binding"/>
    <property type="evidence" value="ECO:0007669"/>
    <property type="project" value="InterPro"/>
</dbReference>
<dbReference type="InterPro" id="IPR020841">
    <property type="entry name" value="PKS_Beta-ketoAc_synthase_dom"/>
</dbReference>
<dbReference type="KEGG" id="ned:HUN01_32200"/>
<evidence type="ECO:0000256" key="9">
    <source>
        <dbReference type="ARBA" id="ARBA00023098"/>
    </source>
</evidence>
<dbReference type="PROSITE" id="PS52004">
    <property type="entry name" value="KS3_2"/>
    <property type="match status" value="1"/>
</dbReference>
<keyword evidence="10" id="KW-0511">Multifunctional enzyme</keyword>
<dbReference type="Pfam" id="PF00109">
    <property type="entry name" value="ketoacyl-synt"/>
    <property type="match status" value="1"/>
</dbReference>
<evidence type="ECO:0000256" key="8">
    <source>
        <dbReference type="ARBA" id="ARBA00023002"/>
    </source>
</evidence>
<dbReference type="EMBL" id="CP054698">
    <property type="protein sequence ID" value="QMS92040.1"/>
    <property type="molecule type" value="Genomic_DNA"/>
</dbReference>
<evidence type="ECO:0000256" key="3">
    <source>
        <dbReference type="ARBA" id="ARBA00022450"/>
    </source>
</evidence>
<dbReference type="PROSITE" id="PS50075">
    <property type="entry name" value="CARRIER"/>
    <property type="match status" value="1"/>
</dbReference>
<dbReference type="Gene3D" id="3.40.47.10">
    <property type="match status" value="1"/>
</dbReference>
<dbReference type="Gene3D" id="3.40.366.10">
    <property type="entry name" value="Malonyl-Coenzyme A Acyl Carrier Protein, domain 2"/>
    <property type="match status" value="1"/>
</dbReference>
<feature type="domain" description="Carrier" evidence="22">
    <location>
        <begin position="1458"/>
        <end position="1533"/>
    </location>
</feature>
<organism evidence="24 25">
    <name type="scientific">Nostoc edaphicum CCNP1411</name>
    <dbReference type="NCBI Taxonomy" id="1472755"/>
    <lineage>
        <taxon>Bacteria</taxon>
        <taxon>Bacillati</taxon>
        <taxon>Cyanobacteriota</taxon>
        <taxon>Cyanophyceae</taxon>
        <taxon>Nostocales</taxon>
        <taxon>Nostocaceae</taxon>
        <taxon>Nostoc</taxon>
    </lineage>
</organism>
<dbReference type="SMART" id="SM00825">
    <property type="entry name" value="PKS_KS"/>
    <property type="match status" value="1"/>
</dbReference>
<dbReference type="InterPro" id="IPR018201">
    <property type="entry name" value="Ketoacyl_synth_AS"/>
</dbReference>
<name>A0A7D7QRS6_9NOSO</name>
<dbReference type="SUPFAM" id="SSF53901">
    <property type="entry name" value="Thiolase-like"/>
    <property type="match status" value="1"/>
</dbReference>
<keyword evidence="6" id="KW-0276">Fatty acid metabolism</keyword>
<comment type="catalytic activity">
    <reaction evidence="11">
        <text>17-(4-hydroxyphenyl)heptadecanoyl-[(phenol)carboxyphthiodiolenone synthase] + 2 (S)-methylmalonyl-CoA + 3 malonyl-CoA + 5 NADPH + 10 H(+) = C35-(phenol)carboxyphthiodiolenone-[(phenol)carboxyphthiodiolenone synthase] + 5 CO2 + 5 NADP(+) + 5 CoA + 2 H2O</text>
        <dbReference type="Rhea" id="RHEA:57756"/>
        <dbReference type="Rhea" id="RHEA-COMP:14272"/>
        <dbReference type="Rhea" id="RHEA-COMP:14989"/>
        <dbReference type="ChEBI" id="CHEBI:15377"/>
        <dbReference type="ChEBI" id="CHEBI:15378"/>
        <dbReference type="ChEBI" id="CHEBI:16526"/>
        <dbReference type="ChEBI" id="CHEBI:57287"/>
        <dbReference type="ChEBI" id="CHEBI:57327"/>
        <dbReference type="ChEBI" id="CHEBI:57384"/>
        <dbReference type="ChEBI" id="CHEBI:57783"/>
        <dbReference type="ChEBI" id="CHEBI:58349"/>
        <dbReference type="ChEBI" id="CHEBI:133300"/>
        <dbReference type="ChEBI" id="CHEBI:142259"/>
        <dbReference type="EC" id="2.3.1.292"/>
    </reaction>
</comment>
<comment type="cofactor">
    <cofactor evidence="2">
        <name>pantetheine 4'-phosphate</name>
        <dbReference type="ChEBI" id="CHEBI:47942"/>
    </cofactor>
</comment>
<dbReference type="Pfam" id="PF00698">
    <property type="entry name" value="Acyl_transf_1"/>
    <property type="match status" value="1"/>
</dbReference>
<dbReference type="SUPFAM" id="SSF52151">
    <property type="entry name" value="FabD/lysophospholipase-like"/>
    <property type="match status" value="1"/>
</dbReference>
<dbReference type="InterPro" id="IPR036736">
    <property type="entry name" value="ACP-like_sf"/>
</dbReference>
<dbReference type="Gene3D" id="3.40.50.720">
    <property type="entry name" value="NAD(P)-binding Rossmann-like Domain"/>
    <property type="match status" value="1"/>
</dbReference>
<dbReference type="GO" id="GO:0004315">
    <property type="term" value="F:3-oxoacyl-[acyl-carrier-protein] synthase activity"/>
    <property type="evidence" value="ECO:0007669"/>
    <property type="project" value="InterPro"/>
</dbReference>
<evidence type="ECO:0000256" key="16">
    <source>
        <dbReference type="ARBA" id="ARBA00066974"/>
    </source>
</evidence>
<sequence>MKNNLEASEIFNEIAIVSINGRFPKAKNLDEFWHNLQNGVESISVFSDTELESAGVDKSTLNNPNYVKANAELEDVELFDASFFNYSPRAAELIDPQQRIFLEVAWEALESAGYNSETYEGRISVYGGASVSSYFLFNIFSNPELIKLVGFDEIRHSNRPDNLATRVAYKLNLNGSAITVQTGCSTSLVAVHLACQSLLDRECDLALAGGVCISGAEKAGYFYQEGGILSPDGHCRAFDAKAKGTVIGKGVGIVVLKRLEDAIADGDCIHAIIKASAINNDGSKKVGYTAPSVDGQAQVIAEALAVARVKSDMISYVEAHGTGTALGDPIEIAALTKSFRATTDKKGFCAIGSVKTNIGHLDTAAGIAGLIKTVLALKHQQIPPSLHFQQPNPQIDFTNSPFYVNNKLSEWKSNGQPRRAGVSSFGIGGTNAHVILEEAPILEPSSPGRSQNLLVISAKTSFALETATTNLVNHLKQHPQLNLADVAYTLGVGRQAFEHRRIVVCQDIDDAVKVLEIQEPQRVFSHFTEPSGRQVIFMFPGQGAQYVEMGEELYQNEPIFRKQVDYCAELLKFSIGIDLRNILYPSKEQATAAVQQLTQTYITQPALFVIEYALAQLWMSWGLHPEAMIGHSIGEYVAACLAGVFSLEDALALVAARGKLMQQMPSGDMLVVPQSEEEVQSWLGEELALAAINGPSLCVVSGSKLAIDQLHNKLTKQGINCRRLHTSGAFHSQMMNPIIEPFMALVEKINLKVPQIPFISNVTGTWITNEEATDPSYWAKHLRQTVRFAEGITELLQQPKRILLEVGPGRTLSTLVRQHSEQPAQPIVFSSLRHPQEQQSDIAFLLNILGKLWLAGLKIDWSSFYATERRHRIPLPTYPFERQRYWVEPQSSNALVTAPQKALHKKPNIAEWFYIPVWKQCRLLESVENTELSKQKLCWLVFVDKCEVGSLLVKRLQQQGQDVITVSLGEQFTKLCECPTDRLRQRAYSINPQQKDDYEALFQVLRSQDLMPQMIAHLWGITPSNQTSSGIDSLATSQTVGFYSLLFLSQALGQQSITDALQILVVTNNIHDVTGEENPCPEKATVLGPCKVIPQEYPNITCRNIDIVIPESVISQQEKLIDQLIAEFTTKPTDSVVAYRKHHRWIQTFEPVSLEEAGPEKARLQQGGVYLITGGLGGIGLTLAEYLAKTVQAKLVLISRSGLPKADEWEKWLITHDEQDPVSKKIRAVQVLEGLGAEVLVEKADVANLEQMQLAIASVTKRFGKIHGVIHAAGIAGGGIMQLKTPQVAASVLAPKVQGTLVLDSIFKDVELDFLILCSALSSGSILGRFGQVDYCAANAFLDAFAHCNTSRRTTFTQSINWGAWQEVGMAVNTGAVNEELKKEREEYLKEGIAPQEGVDAFSRILQSRLPQVVVSTRDIQPQIQQSNSFKFIEEELASASLPQVLHSRPKLGNDYIPARNKVEQIITNIWQQILGIQQVGIHDNFFELGGNSLISVQIISKLKEELNIEIPIVSIYERPTINSLAEILSSDANEINHFEQNKSRGEKRRQKKLQQQRH</sequence>
<evidence type="ECO:0000259" key="22">
    <source>
        <dbReference type="PROSITE" id="PS50075"/>
    </source>
</evidence>
<evidence type="ECO:0000256" key="1">
    <source>
        <dbReference type="ARBA" id="ARBA00001937"/>
    </source>
</evidence>
<dbReference type="Proteomes" id="UP000514713">
    <property type="component" value="Chromosome"/>
</dbReference>
<dbReference type="InterPro" id="IPR016035">
    <property type="entry name" value="Acyl_Trfase/lysoPLipase"/>
</dbReference>
<dbReference type="InterPro" id="IPR009081">
    <property type="entry name" value="PP-bd_ACP"/>
</dbReference>
<keyword evidence="9" id="KW-0443">Lipid metabolism</keyword>
<evidence type="ECO:0000313" key="25">
    <source>
        <dbReference type="Proteomes" id="UP000514713"/>
    </source>
</evidence>
<dbReference type="InterPro" id="IPR057326">
    <property type="entry name" value="KR_dom"/>
</dbReference>
<dbReference type="PROSITE" id="PS00012">
    <property type="entry name" value="PHOSPHOPANTETHEINE"/>
    <property type="match status" value="1"/>
</dbReference>
<dbReference type="RefSeq" id="WP_181929575.1">
    <property type="nucleotide sequence ID" value="NZ_CP054698.1"/>
</dbReference>
<evidence type="ECO:0000256" key="17">
    <source>
        <dbReference type="ARBA" id="ARBA00073623"/>
    </source>
</evidence>
<dbReference type="PROSITE" id="PS00606">
    <property type="entry name" value="KS3_1"/>
    <property type="match status" value="1"/>
</dbReference>
<keyword evidence="7" id="KW-0521">NADP</keyword>
<comment type="catalytic activity">
    <reaction evidence="12">
        <text>19-(4-hydroxyphenyl)nonadecanoyl-[(phenol)carboxyphthiodiolenone synthase] + 2 (S)-methylmalonyl-CoA + 3 malonyl-CoA + 5 NADPH + 10 H(+) = C37-(phenol)carboxyphthiodiolenone-[(phenol)carboxyphthiodiolenone synthase] + 5 CO2 + 5 NADP(+) + 5 CoA + 2 H2O</text>
        <dbReference type="Rhea" id="RHEA:57760"/>
        <dbReference type="Rhea" id="RHEA-COMP:14273"/>
        <dbReference type="Rhea" id="RHEA-COMP:14990"/>
        <dbReference type="ChEBI" id="CHEBI:15377"/>
        <dbReference type="ChEBI" id="CHEBI:15378"/>
        <dbReference type="ChEBI" id="CHEBI:16526"/>
        <dbReference type="ChEBI" id="CHEBI:57287"/>
        <dbReference type="ChEBI" id="CHEBI:57327"/>
        <dbReference type="ChEBI" id="CHEBI:57384"/>
        <dbReference type="ChEBI" id="CHEBI:57783"/>
        <dbReference type="ChEBI" id="CHEBI:58349"/>
        <dbReference type="ChEBI" id="CHEBI:133301"/>
        <dbReference type="ChEBI" id="CHEBI:142260"/>
        <dbReference type="EC" id="2.3.1.292"/>
    </reaction>
</comment>
<dbReference type="InterPro" id="IPR013968">
    <property type="entry name" value="PKS_KR"/>
</dbReference>
<comment type="function">
    <text evidence="15">Part of the PpsABCDE complex involved in the biosynthesis of the lipid core common to phthiocerols and phenolphthiocerols by successive additions of malonyl-CoA or methylmalonyl-CoA extender units. PpsA can accept as substrate the activated forms of either icosanoyl (C20), docosanoyl (C22) or lignoceroyl (C24) groups from FadD26, or a (4-hydroxyphenyl)-C17 or (4-hydroxyphenyl)-C19 fatty acyl from FadD29. PpsA initiates the biosynthesis and extends its substrate using a malonyl-CoA extender unit. The PpsB and PpsC proteins add the second and third malonyl-CoA extender units. PpsD adds an (R)-methylmalonyl unit and PpsE adds a second (R)-methylmalonyl unit. The incorporation of the methylmalonyl units results in formation of two branched methyl groups in the elongated product.</text>
</comment>
<dbReference type="PANTHER" id="PTHR43775:SF51">
    <property type="entry name" value="INACTIVE PHENOLPHTHIOCEROL SYNTHESIS POLYKETIDE SYNTHASE TYPE I PKS1-RELATED"/>
    <property type="match status" value="1"/>
</dbReference>
<evidence type="ECO:0000256" key="18">
    <source>
        <dbReference type="ARBA" id="ARBA00075053"/>
    </source>
</evidence>
<dbReference type="PANTHER" id="PTHR43775">
    <property type="entry name" value="FATTY ACID SYNTHASE"/>
    <property type="match status" value="1"/>
</dbReference>
<dbReference type="GO" id="GO:0016491">
    <property type="term" value="F:oxidoreductase activity"/>
    <property type="evidence" value="ECO:0007669"/>
    <property type="project" value="UniProtKB-KW"/>
</dbReference>
<dbReference type="InterPro" id="IPR014043">
    <property type="entry name" value="Acyl_transferase_dom"/>
</dbReference>
<keyword evidence="25" id="KW-1185">Reference proteome</keyword>
<dbReference type="Pfam" id="PF00550">
    <property type="entry name" value="PP-binding"/>
    <property type="match status" value="1"/>
</dbReference>
<protein>
    <recommendedName>
        <fullName evidence="17">Phenolphthiocerol/phthiocerol polyketide synthase subunit E</fullName>
        <ecNumber evidence="16">2.3.1.292</ecNumber>
    </recommendedName>
    <alternativeName>
        <fullName evidence="19">(Phenol)carboxyphthiodiolenone synthase subunit E</fullName>
    </alternativeName>
    <alternativeName>
        <fullName evidence="20">Beta-ketoacyl-acyl-carrier-protein synthase I</fullName>
    </alternativeName>
    <alternativeName>
        <fullName evidence="18">Phthiocerol synthesis polyketide synthase type I PpsE</fullName>
    </alternativeName>
</protein>
<reference evidence="25" key="1">
    <citation type="submission" date="2020-06" db="EMBL/GenBank/DDBJ databases">
        <title>Nostoc edaphicum CCNP1411 genome.</title>
        <authorList>
            <person name="Fidor A."/>
            <person name="Grabski M."/>
            <person name="Gawor J."/>
            <person name="Gromadka R."/>
            <person name="Wegrzyn G."/>
            <person name="Mazur-Marzec H."/>
        </authorList>
    </citation>
    <scope>NUCLEOTIDE SEQUENCE [LARGE SCALE GENOMIC DNA]</scope>
    <source>
        <strain evidence="25">CCNP1411</strain>
    </source>
</reference>
<comment type="cofactor">
    <cofactor evidence="1">
        <name>NADP(+)</name>
        <dbReference type="ChEBI" id="CHEBI:58349"/>
    </cofactor>
</comment>
<dbReference type="CDD" id="cd08953">
    <property type="entry name" value="KR_2_SDR_x"/>
    <property type="match status" value="1"/>
</dbReference>
<dbReference type="SMART" id="SM00823">
    <property type="entry name" value="PKS_PP"/>
    <property type="match status" value="1"/>
</dbReference>
<keyword evidence="5 24" id="KW-0808">Transferase</keyword>
<gene>
    <name evidence="24" type="ORF">HUN01_32200</name>
</gene>
<dbReference type="SUPFAM" id="SSF51735">
    <property type="entry name" value="NAD(P)-binding Rossmann-fold domains"/>
    <property type="match status" value="2"/>
</dbReference>
<evidence type="ECO:0000256" key="6">
    <source>
        <dbReference type="ARBA" id="ARBA00022832"/>
    </source>
</evidence>
<dbReference type="Gene3D" id="3.30.70.250">
    <property type="entry name" value="Malonyl-CoA ACP transacylase, ACP-binding"/>
    <property type="match status" value="1"/>
</dbReference>
<keyword evidence="8" id="KW-0560">Oxidoreductase</keyword>
<dbReference type="CDD" id="cd00833">
    <property type="entry name" value="PKS"/>
    <property type="match status" value="1"/>
</dbReference>
<evidence type="ECO:0000256" key="19">
    <source>
        <dbReference type="ARBA" id="ARBA00078169"/>
    </source>
</evidence>
<dbReference type="InterPro" id="IPR014031">
    <property type="entry name" value="Ketoacyl_synth_C"/>
</dbReference>
<accession>A0A7D7QRS6</accession>
<dbReference type="Gene3D" id="3.30.70.3290">
    <property type="match status" value="1"/>
</dbReference>
<dbReference type="EC" id="2.3.1.292" evidence="16"/>
<dbReference type="InterPro" id="IPR049490">
    <property type="entry name" value="C883_1060-like_KR_N"/>
</dbReference>
<keyword evidence="3" id="KW-0596">Phosphopantetheine</keyword>
<dbReference type="InterPro" id="IPR050091">
    <property type="entry name" value="PKS_NRPS_Biosynth_Enz"/>
</dbReference>
<dbReference type="InterPro" id="IPR006162">
    <property type="entry name" value="Ppantetheine_attach_site"/>
</dbReference>
<dbReference type="GO" id="GO:0006633">
    <property type="term" value="P:fatty acid biosynthetic process"/>
    <property type="evidence" value="ECO:0007669"/>
    <property type="project" value="InterPro"/>
</dbReference>
<evidence type="ECO:0000256" key="2">
    <source>
        <dbReference type="ARBA" id="ARBA00001957"/>
    </source>
</evidence>
<evidence type="ECO:0000256" key="15">
    <source>
        <dbReference type="ARBA" id="ARBA00058455"/>
    </source>
</evidence>
<dbReference type="InterPro" id="IPR036291">
    <property type="entry name" value="NAD(P)-bd_dom_sf"/>
</dbReference>
<evidence type="ECO:0000256" key="11">
    <source>
        <dbReference type="ARBA" id="ARBA00050973"/>
    </source>
</evidence>
<dbReference type="Pfam" id="PF21394">
    <property type="entry name" value="Beta-ketacyl_N"/>
    <property type="match status" value="1"/>
</dbReference>
<dbReference type="Pfam" id="PF22621">
    <property type="entry name" value="CurL-like_PKS_C"/>
    <property type="match status" value="1"/>
</dbReference>
<dbReference type="Pfam" id="PF02801">
    <property type="entry name" value="Ketoacyl-synt_C"/>
    <property type="match status" value="1"/>
</dbReference>
<evidence type="ECO:0000256" key="7">
    <source>
        <dbReference type="ARBA" id="ARBA00022857"/>
    </source>
</evidence>
<evidence type="ECO:0000256" key="10">
    <source>
        <dbReference type="ARBA" id="ARBA00023268"/>
    </source>
</evidence>
<dbReference type="InterPro" id="IPR014030">
    <property type="entry name" value="Ketoacyl_synth_N"/>
</dbReference>
<dbReference type="Gene3D" id="1.10.1200.10">
    <property type="entry name" value="ACP-like"/>
    <property type="match status" value="1"/>
</dbReference>
<comment type="catalytic activity">
    <reaction evidence="13">
        <text>docosanoyl-[(phenol)carboxyphthiodiolenone synthase] + 2 (S)-methylmalonyl-CoA + 3 malonyl-CoA + 5 NADPH + 10 H(+) = C34-carboxyphthiodiolenone-[(phenol)carboxyphthiodiolenone synthase] + 5 CO2 + 5 NADP(+) + 5 CoA + 2 H2O</text>
        <dbReference type="Rhea" id="RHEA:57752"/>
        <dbReference type="Rhea" id="RHEA-COMP:14987"/>
        <dbReference type="Rhea" id="RHEA-COMP:14988"/>
        <dbReference type="ChEBI" id="CHEBI:15377"/>
        <dbReference type="ChEBI" id="CHEBI:15378"/>
        <dbReference type="ChEBI" id="CHEBI:16526"/>
        <dbReference type="ChEBI" id="CHEBI:57287"/>
        <dbReference type="ChEBI" id="CHEBI:57327"/>
        <dbReference type="ChEBI" id="CHEBI:57384"/>
        <dbReference type="ChEBI" id="CHEBI:57783"/>
        <dbReference type="ChEBI" id="CHEBI:58349"/>
        <dbReference type="ChEBI" id="CHEBI:142237"/>
        <dbReference type="ChEBI" id="CHEBI:142238"/>
        <dbReference type="EC" id="2.3.1.292"/>
    </reaction>
</comment>
<evidence type="ECO:0000259" key="23">
    <source>
        <dbReference type="PROSITE" id="PS52004"/>
    </source>
</evidence>
<dbReference type="SUPFAM" id="SSF47336">
    <property type="entry name" value="ACP-like"/>
    <property type="match status" value="1"/>
</dbReference>
<evidence type="ECO:0000256" key="14">
    <source>
        <dbReference type="ARBA" id="ARBA00052745"/>
    </source>
</evidence>
<feature type="domain" description="Ketosynthase family 3 (KS3)" evidence="23">
    <location>
        <begin position="11"/>
        <end position="438"/>
    </location>
</feature>
<evidence type="ECO:0000256" key="21">
    <source>
        <dbReference type="SAM" id="MobiDB-lite"/>
    </source>
</evidence>
<dbReference type="InterPro" id="IPR001227">
    <property type="entry name" value="Ac_transferase_dom_sf"/>
</dbReference>
<comment type="catalytic activity">
    <reaction evidence="14">
        <text>icosanoyl-[(phenol)carboxyphthiodiolenone synthase] + 2 (S)-methylmalonyl-CoA + 3 malonyl-CoA + 5 NADPH + 10 H(+) = C32-carboxyphthiodiolenone-[(phenol)carboxyphthiodiolenone synthase] + 5 CO2 + 5 NADP(+) + 5 CoA + 2 H2O</text>
        <dbReference type="Rhea" id="RHEA:57748"/>
        <dbReference type="Rhea" id="RHEA-COMP:14985"/>
        <dbReference type="Rhea" id="RHEA-COMP:14986"/>
        <dbReference type="ChEBI" id="CHEBI:15377"/>
        <dbReference type="ChEBI" id="CHEBI:15378"/>
        <dbReference type="ChEBI" id="CHEBI:16526"/>
        <dbReference type="ChEBI" id="CHEBI:57287"/>
        <dbReference type="ChEBI" id="CHEBI:57327"/>
        <dbReference type="ChEBI" id="CHEBI:57384"/>
        <dbReference type="ChEBI" id="CHEBI:57783"/>
        <dbReference type="ChEBI" id="CHEBI:58349"/>
        <dbReference type="ChEBI" id="CHEBI:87848"/>
        <dbReference type="ChEBI" id="CHEBI:142236"/>
        <dbReference type="EC" id="2.3.1.292"/>
    </reaction>
</comment>